<accession>A0AB39AIL1</accession>
<sequence>MTTISCSIGKNYCAPWLVCNFCGCVKSLL</sequence>
<organism evidence="1">
    <name type="scientific">Acinetobacter phage P919</name>
    <dbReference type="NCBI Taxonomy" id="3229763"/>
    <lineage>
        <taxon>Viruses</taxon>
        <taxon>Duplodnaviria</taxon>
        <taxon>Heunggongvirae</taxon>
        <taxon>Uroviricota</taxon>
        <taxon>Caudoviricetes</taxon>
        <taxon>Obolenskvirus</taxon>
    </lineage>
</organism>
<dbReference type="EMBL" id="PP920682">
    <property type="protein sequence ID" value="XDG30588.1"/>
    <property type="molecule type" value="Genomic_DNA"/>
</dbReference>
<reference evidence="1" key="1">
    <citation type="submission" date="2024-06" db="EMBL/GenBank/DDBJ databases">
        <authorList>
            <person name="Zheng X."/>
            <person name="Zhang W."/>
        </authorList>
    </citation>
    <scope>NUCLEOTIDE SEQUENCE</scope>
</reference>
<name>A0AB39AIL1_9CAUD</name>
<gene>
    <name evidence="1" type="ORF">P919_CDS0033</name>
</gene>
<proteinExistence type="predicted"/>
<protein>
    <submittedName>
        <fullName evidence="1">Uncharacterized protein</fullName>
    </submittedName>
</protein>
<evidence type="ECO:0000313" key="1">
    <source>
        <dbReference type="EMBL" id="XDG30588.1"/>
    </source>
</evidence>